<proteinExistence type="predicted"/>
<evidence type="ECO:0000256" key="9">
    <source>
        <dbReference type="ARBA" id="ARBA00023136"/>
    </source>
</evidence>
<evidence type="ECO:0000256" key="6">
    <source>
        <dbReference type="ARBA" id="ARBA00022842"/>
    </source>
</evidence>
<dbReference type="Gene3D" id="1.20.1110.10">
    <property type="entry name" value="Calcium-transporting ATPase, transmembrane domain"/>
    <property type="match status" value="1"/>
</dbReference>
<dbReference type="SUPFAM" id="SSF81665">
    <property type="entry name" value="Calcium ATPase, transmembrane domain M"/>
    <property type="match status" value="1"/>
</dbReference>
<feature type="transmembrane region" description="Helical" evidence="10">
    <location>
        <begin position="698"/>
        <end position="719"/>
    </location>
</feature>
<feature type="transmembrane region" description="Helical" evidence="10">
    <location>
        <begin position="43"/>
        <end position="61"/>
    </location>
</feature>
<evidence type="ECO:0000256" key="10">
    <source>
        <dbReference type="SAM" id="Phobius"/>
    </source>
</evidence>
<dbReference type="NCBIfam" id="TIGR01494">
    <property type="entry name" value="ATPase_P-type"/>
    <property type="match status" value="2"/>
</dbReference>
<keyword evidence="3 10" id="KW-0812">Transmembrane</keyword>
<feature type="domain" description="Cation-transporting P-type ATPase N-terminal" evidence="11">
    <location>
        <begin position="2"/>
        <end position="63"/>
    </location>
</feature>
<dbReference type="PRINTS" id="PR00120">
    <property type="entry name" value="HATPASE"/>
</dbReference>
<dbReference type="PROSITE" id="PS00154">
    <property type="entry name" value="ATPASE_E1_E2"/>
    <property type="match status" value="1"/>
</dbReference>
<dbReference type="SFLD" id="SFLDG00002">
    <property type="entry name" value="C1.7:_P-type_atpase_like"/>
    <property type="match status" value="1"/>
</dbReference>
<dbReference type="Gene3D" id="3.40.50.1000">
    <property type="entry name" value="HAD superfamily/HAD-like"/>
    <property type="match status" value="1"/>
</dbReference>
<dbReference type="PRINTS" id="PR00119">
    <property type="entry name" value="CATATPASE"/>
</dbReference>
<dbReference type="AlphaFoldDB" id="A0A1F6NW31"/>
<dbReference type="SFLD" id="SFLDS00003">
    <property type="entry name" value="Haloacid_Dehalogenase"/>
    <property type="match status" value="1"/>
</dbReference>
<comment type="caution">
    <text evidence="12">The sequence shown here is derived from an EMBL/GenBank/DDBJ whole genome shotgun (WGS) entry which is preliminary data.</text>
</comment>
<feature type="transmembrane region" description="Helical" evidence="10">
    <location>
        <begin position="731"/>
        <end position="753"/>
    </location>
</feature>
<dbReference type="InterPro" id="IPR008250">
    <property type="entry name" value="ATPase_P-typ_transduc_dom_A_sf"/>
</dbReference>
<dbReference type="SUPFAM" id="SSF56784">
    <property type="entry name" value="HAD-like"/>
    <property type="match status" value="1"/>
</dbReference>
<evidence type="ECO:0000256" key="7">
    <source>
        <dbReference type="ARBA" id="ARBA00022967"/>
    </source>
</evidence>
<evidence type="ECO:0000256" key="1">
    <source>
        <dbReference type="ARBA" id="ARBA00004127"/>
    </source>
</evidence>
<organism evidence="12 13">
    <name type="scientific">Candidatus Magasanikbacteria bacterium RIFOXYC2_FULL_42_28</name>
    <dbReference type="NCBI Taxonomy" id="1798704"/>
    <lineage>
        <taxon>Bacteria</taxon>
        <taxon>Candidatus Magasanikiibacteriota</taxon>
    </lineage>
</organism>
<evidence type="ECO:0000259" key="11">
    <source>
        <dbReference type="SMART" id="SM00831"/>
    </source>
</evidence>
<dbReference type="SFLD" id="SFLDF00027">
    <property type="entry name" value="p-type_atpase"/>
    <property type="match status" value="1"/>
</dbReference>
<keyword evidence="5" id="KW-0067">ATP-binding</keyword>
<dbReference type="InterPro" id="IPR059000">
    <property type="entry name" value="ATPase_P-type_domA"/>
</dbReference>
<name>A0A1F6NW31_9BACT</name>
<keyword evidence="2" id="KW-0597">Phosphoprotein</keyword>
<evidence type="ECO:0000256" key="8">
    <source>
        <dbReference type="ARBA" id="ARBA00022989"/>
    </source>
</evidence>
<dbReference type="InterPro" id="IPR044492">
    <property type="entry name" value="P_typ_ATPase_HD_dom"/>
</dbReference>
<dbReference type="GO" id="GO:0012505">
    <property type="term" value="C:endomembrane system"/>
    <property type="evidence" value="ECO:0007669"/>
    <property type="project" value="UniProtKB-SubCell"/>
</dbReference>
<dbReference type="PANTHER" id="PTHR42861">
    <property type="entry name" value="CALCIUM-TRANSPORTING ATPASE"/>
    <property type="match status" value="1"/>
</dbReference>
<dbReference type="Gene3D" id="3.40.1110.10">
    <property type="entry name" value="Calcium-transporting ATPase, cytoplasmic domain N"/>
    <property type="match status" value="1"/>
</dbReference>
<feature type="transmembrane region" description="Helical" evidence="10">
    <location>
        <begin position="67"/>
        <end position="83"/>
    </location>
</feature>
<dbReference type="InterPro" id="IPR023214">
    <property type="entry name" value="HAD_sf"/>
</dbReference>
<feature type="transmembrane region" description="Helical" evidence="10">
    <location>
        <begin position="798"/>
        <end position="817"/>
    </location>
</feature>
<accession>A0A1F6NW31</accession>
<dbReference type="Pfam" id="PF00122">
    <property type="entry name" value="E1-E2_ATPase"/>
    <property type="match status" value="1"/>
</dbReference>
<evidence type="ECO:0000256" key="2">
    <source>
        <dbReference type="ARBA" id="ARBA00022553"/>
    </source>
</evidence>
<protein>
    <recommendedName>
        <fullName evidence="11">Cation-transporting P-type ATPase N-terminal domain-containing protein</fullName>
    </recommendedName>
</protein>
<feature type="transmembrane region" description="Helical" evidence="10">
    <location>
        <begin position="630"/>
        <end position="654"/>
    </location>
</feature>
<evidence type="ECO:0000256" key="5">
    <source>
        <dbReference type="ARBA" id="ARBA00022840"/>
    </source>
</evidence>
<dbReference type="InterPro" id="IPR006068">
    <property type="entry name" value="ATPase_P-typ_cation-transptr_C"/>
</dbReference>
<dbReference type="GO" id="GO:0016020">
    <property type="term" value="C:membrane"/>
    <property type="evidence" value="ECO:0007669"/>
    <property type="project" value="InterPro"/>
</dbReference>
<feature type="transmembrane region" description="Helical" evidence="10">
    <location>
        <begin position="259"/>
        <end position="283"/>
    </location>
</feature>
<dbReference type="InterPro" id="IPR018303">
    <property type="entry name" value="ATPase_P-typ_P_site"/>
</dbReference>
<dbReference type="Gene3D" id="2.70.150.10">
    <property type="entry name" value="Calcium-transporting ATPase, cytoplasmic transduction domain A"/>
    <property type="match status" value="1"/>
</dbReference>
<feature type="transmembrane region" description="Helical" evidence="10">
    <location>
        <begin position="231"/>
        <end position="253"/>
    </location>
</feature>
<dbReference type="InterPro" id="IPR023299">
    <property type="entry name" value="ATPase_P-typ_cyto_dom_N"/>
</dbReference>
<dbReference type="Pfam" id="PF00702">
    <property type="entry name" value="Hydrolase"/>
    <property type="match status" value="1"/>
</dbReference>
<dbReference type="SMART" id="SM00831">
    <property type="entry name" value="Cation_ATPase_N"/>
    <property type="match status" value="1"/>
</dbReference>
<dbReference type="InterPro" id="IPR004014">
    <property type="entry name" value="ATPase_P-typ_cation-transptr_N"/>
</dbReference>
<evidence type="ECO:0000256" key="3">
    <source>
        <dbReference type="ARBA" id="ARBA00022692"/>
    </source>
</evidence>
<comment type="subcellular location">
    <subcellularLocation>
        <location evidence="1">Endomembrane system</location>
        <topology evidence="1">Multi-pass membrane protein</topology>
    </subcellularLocation>
</comment>
<keyword evidence="9 10" id="KW-0472">Membrane</keyword>
<dbReference type="InterPro" id="IPR023298">
    <property type="entry name" value="ATPase_P-typ_TM_dom_sf"/>
</dbReference>
<keyword evidence="8 10" id="KW-1133">Transmembrane helix</keyword>
<dbReference type="Proteomes" id="UP000177907">
    <property type="component" value="Unassembled WGS sequence"/>
</dbReference>
<dbReference type="SUPFAM" id="SSF81653">
    <property type="entry name" value="Calcium ATPase, transduction domain A"/>
    <property type="match status" value="1"/>
</dbReference>
<feature type="transmembrane region" description="Helical" evidence="10">
    <location>
        <begin position="660"/>
        <end position="678"/>
    </location>
</feature>
<dbReference type="EMBL" id="MFQZ01000009">
    <property type="protein sequence ID" value="OGH87844.1"/>
    <property type="molecule type" value="Genomic_DNA"/>
</dbReference>
<reference evidence="12 13" key="1">
    <citation type="journal article" date="2016" name="Nat. Commun.">
        <title>Thousands of microbial genomes shed light on interconnected biogeochemical processes in an aquifer system.</title>
        <authorList>
            <person name="Anantharaman K."/>
            <person name="Brown C.T."/>
            <person name="Hug L.A."/>
            <person name="Sharon I."/>
            <person name="Castelle C.J."/>
            <person name="Probst A.J."/>
            <person name="Thomas B.C."/>
            <person name="Singh A."/>
            <person name="Wilkins M.J."/>
            <person name="Karaoz U."/>
            <person name="Brodie E.L."/>
            <person name="Williams K.H."/>
            <person name="Hubbard S.S."/>
            <person name="Banfield J.F."/>
        </authorList>
    </citation>
    <scope>NUCLEOTIDE SEQUENCE [LARGE SCALE GENOMIC DNA]</scope>
</reference>
<evidence type="ECO:0000313" key="12">
    <source>
        <dbReference type="EMBL" id="OGH87844.1"/>
    </source>
</evidence>
<feature type="transmembrane region" description="Helical" evidence="10">
    <location>
        <begin position="760"/>
        <end position="778"/>
    </location>
</feature>
<dbReference type="InterPro" id="IPR036412">
    <property type="entry name" value="HAD-like_sf"/>
</dbReference>
<dbReference type="Pfam" id="PF00689">
    <property type="entry name" value="Cation_ATPase_C"/>
    <property type="match status" value="1"/>
</dbReference>
<dbReference type="Pfam" id="PF00690">
    <property type="entry name" value="Cation_ATPase_N"/>
    <property type="match status" value="1"/>
</dbReference>
<gene>
    <name evidence="12" type="ORF">A3J93_05405</name>
</gene>
<keyword evidence="6" id="KW-0460">Magnesium</keyword>
<keyword evidence="7" id="KW-1278">Translocase</keyword>
<dbReference type="FunFam" id="2.70.150.10:FF:000160">
    <property type="entry name" value="Sarcoplasmic/endoplasmic reticulum calcium ATPase 1"/>
    <property type="match status" value="1"/>
</dbReference>
<evidence type="ECO:0000256" key="4">
    <source>
        <dbReference type="ARBA" id="ARBA00022741"/>
    </source>
</evidence>
<keyword evidence="4" id="KW-0547">Nucleotide-binding</keyword>
<dbReference type="GO" id="GO:0005524">
    <property type="term" value="F:ATP binding"/>
    <property type="evidence" value="ECO:0007669"/>
    <property type="project" value="UniProtKB-KW"/>
</dbReference>
<evidence type="ECO:0000313" key="13">
    <source>
        <dbReference type="Proteomes" id="UP000177907"/>
    </source>
</evidence>
<dbReference type="GO" id="GO:0016887">
    <property type="term" value="F:ATP hydrolysis activity"/>
    <property type="evidence" value="ECO:0007669"/>
    <property type="project" value="InterPro"/>
</dbReference>
<sequence>MANFKVDKNGLTPGEAKARLIKFGKNKLSAHETRWWQIFGRQFKSPFIYLLFFATGLAFFLGEKTDAIMILAFIVINTGLGFGQEFHSEKALQILQKFVVARARVRRGGAEDLIDATELVPGDIVVIENGDIVPADLRLIETEDLVIDESTLTGESVAIFKQTNVVRNDKVIEPHEAANICFSGASVVGGRGVGVVIATGATTMMGRLARLTVETERESVFEKGIAKFSRFILRMISVILILMFAANIAIKGWENLSELILFTIALAVGVIPEALPLVATVSLSRGALNLARKHVVARRLSAVEDLGSIEILCTDKTGTITENKLKVVAMRADDEGLCLFNAALASSFLASGIRDPNNSFDLALWHKLSATERERARSFERINEIPFDPTRRRNDVLVRQGDDCLLVVRGAPEAVLELCHLSAPAKKELYEWMAEQGNLGRRVIAIAGKEEKNVEHCKIVDDEADLNFFGLIAFEDPVKPTTTEALAHAKHLGLRVVILTGDAREVATAVAKNIKLIKDGDTVLTGEELLALSEDEQIAAVDKVQVFARVSPEQKYHIIQLLQNKYEVGFLGEGINDAPALKLANVALVVDGASDIARDAADIVLLNRSLDVIVDGVKNGREIFANVVKYLKITLISNFGNCYAVAAASLLVAYLPMLPVQILLLNLLSDFPMVAIALDRVDSAELKRPRSYNIKEVALMAVFLGLVSTIFDFIFFALFKNFGAATLQTNWFIGSVLTELALIYSVRTHFFFLKARRPSGVLSILSVLAVVATVILPLTSLGQEWFKFTPPSLNDYGLIFGVVGIYFVVTEIIKLLYYRFNNGRAMVAR</sequence>
<dbReference type="InterPro" id="IPR001757">
    <property type="entry name" value="P_typ_ATPase"/>
</dbReference>
<dbReference type="STRING" id="1798704.A3J93_05405"/>